<evidence type="ECO:0000256" key="9">
    <source>
        <dbReference type="ARBA" id="ARBA00023242"/>
    </source>
</evidence>
<keyword evidence="13" id="KW-1185">Reference proteome</keyword>
<keyword evidence="6" id="KW-0653">Protein transport</keyword>
<organism evidence="12 13">
    <name type="scientific">Stephanodiscus triporus</name>
    <dbReference type="NCBI Taxonomy" id="2934178"/>
    <lineage>
        <taxon>Eukaryota</taxon>
        <taxon>Sar</taxon>
        <taxon>Stramenopiles</taxon>
        <taxon>Ochrophyta</taxon>
        <taxon>Bacillariophyta</taxon>
        <taxon>Coscinodiscophyceae</taxon>
        <taxon>Thalassiosirophycidae</taxon>
        <taxon>Stephanodiscales</taxon>
        <taxon>Stephanodiscaceae</taxon>
        <taxon>Stephanodiscus</taxon>
    </lineage>
</organism>
<dbReference type="FunFam" id="1.10.10.2360:FF:000001">
    <property type="entry name" value="Nuclear pore complex protein Nup98-Nup96"/>
    <property type="match status" value="1"/>
</dbReference>
<dbReference type="Gene3D" id="3.30.1610.10">
    <property type="entry name" value="Peptidase S59, nucleoporin"/>
    <property type="match status" value="1"/>
</dbReference>
<protein>
    <recommendedName>
        <fullName evidence="11">Peptidase S59 domain-containing protein</fullName>
    </recommendedName>
</protein>
<feature type="compositionally biased region" description="Polar residues" evidence="10">
    <location>
        <begin position="736"/>
        <end position="763"/>
    </location>
</feature>
<dbReference type="InterPro" id="IPR021967">
    <property type="entry name" value="Nup98_C"/>
</dbReference>
<name>A0ABD3NS71_9STRA</name>
<dbReference type="FunFam" id="3.30.1610.10:FF:000008">
    <property type="entry name" value="Uncharacterized protein"/>
    <property type="match status" value="1"/>
</dbReference>
<dbReference type="Proteomes" id="UP001530315">
    <property type="component" value="Unassembled WGS sequence"/>
</dbReference>
<comment type="subcellular location">
    <subcellularLocation>
        <location evidence="1">Nucleus</location>
        <location evidence="1">Nuclear pore complex</location>
    </subcellularLocation>
</comment>
<keyword evidence="8" id="KW-0906">Nuclear pore complex</keyword>
<dbReference type="InterPro" id="IPR007230">
    <property type="entry name" value="Nup98_auto-Pept-S59_dom"/>
</dbReference>
<feature type="compositionally biased region" description="Polar residues" evidence="10">
    <location>
        <begin position="993"/>
        <end position="1003"/>
    </location>
</feature>
<evidence type="ECO:0000256" key="5">
    <source>
        <dbReference type="ARBA" id="ARBA00022816"/>
    </source>
</evidence>
<dbReference type="EMBL" id="JALLAZ020001232">
    <property type="protein sequence ID" value="KAL3778208.1"/>
    <property type="molecule type" value="Genomic_DNA"/>
</dbReference>
<dbReference type="GO" id="GO:0005643">
    <property type="term" value="C:nuclear pore"/>
    <property type="evidence" value="ECO:0007669"/>
    <property type="project" value="UniProtKB-SubCell"/>
</dbReference>
<evidence type="ECO:0000256" key="8">
    <source>
        <dbReference type="ARBA" id="ARBA00023132"/>
    </source>
</evidence>
<dbReference type="Pfam" id="PF12110">
    <property type="entry name" value="Nup96"/>
    <property type="match status" value="1"/>
</dbReference>
<feature type="domain" description="Peptidase S59" evidence="11">
    <location>
        <begin position="797"/>
        <end position="935"/>
    </location>
</feature>
<accession>A0ABD3NS71</accession>
<dbReference type="InterPro" id="IPR037665">
    <property type="entry name" value="Nucleoporin_S59-like"/>
</dbReference>
<dbReference type="PANTHER" id="PTHR23198:SF6">
    <property type="entry name" value="NUCLEAR PORE COMPLEX PROTEIN NUP98-NUP96"/>
    <property type="match status" value="1"/>
</dbReference>
<dbReference type="InterPro" id="IPR025574">
    <property type="entry name" value="Nucleoporin_FG_rpt"/>
</dbReference>
<dbReference type="Gene3D" id="1.10.10.2360">
    <property type="match status" value="1"/>
</dbReference>
<dbReference type="SUPFAM" id="SSF82215">
    <property type="entry name" value="C-terminal autoproteolytic domain of nucleoporin nup98"/>
    <property type="match status" value="1"/>
</dbReference>
<feature type="region of interest" description="Disordered" evidence="10">
    <location>
        <begin position="1"/>
        <end position="42"/>
    </location>
</feature>
<keyword evidence="3" id="KW-0813">Transport</keyword>
<evidence type="ECO:0000256" key="7">
    <source>
        <dbReference type="ARBA" id="ARBA00023010"/>
    </source>
</evidence>
<evidence type="ECO:0000256" key="3">
    <source>
        <dbReference type="ARBA" id="ARBA00022448"/>
    </source>
</evidence>
<dbReference type="Pfam" id="PF13634">
    <property type="entry name" value="Nucleoporin_FG"/>
    <property type="match status" value="4"/>
</dbReference>
<dbReference type="Pfam" id="PF04096">
    <property type="entry name" value="Nucleoporin2"/>
    <property type="match status" value="1"/>
</dbReference>
<feature type="compositionally biased region" description="Low complexity" evidence="10">
    <location>
        <begin position="33"/>
        <end position="42"/>
    </location>
</feature>
<evidence type="ECO:0000256" key="1">
    <source>
        <dbReference type="ARBA" id="ARBA00004567"/>
    </source>
</evidence>
<evidence type="ECO:0000256" key="2">
    <source>
        <dbReference type="ARBA" id="ARBA00008926"/>
    </source>
</evidence>
<evidence type="ECO:0000313" key="12">
    <source>
        <dbReference type="EMBL" id="KAL3778208.1"/>
    </source>
</evidence>
<dbReference type="PANTHER" id="PTHR23198">
    <property type="entry name" value="NUCLEOPORIN"/>
    <property type="match status" value="1"/>
</dbReference>
<dbReference type="GO" id="GO:0015031">
    <property type="term" value="P:protein transport"/>
    <property type="evidence" value="ECO:0007669"/>
    <property type="project" value="UniProtKB-KW"/>
</dbReference>
<keyword evidence="4" id="KW-0068">Autocatalytic cleavage</keyword>
<keyword evidence="7" id="KW-0811">Translocation</keyword>
<evidence type="ECO:0000256" key="10">
    <source>
        <dbReference type="SAM" id="MobiDB-lite"/>
    </source>
</evidence>
<feature type="region of interest" description="Disordered" evidence="10">
    <location>
        <begin position="939"/>
        <end position="1014"/>
    </location>
</feature>
<feature type="compositionally biased region" description="Acidic residues" evidence="10">
    <location>
        <begin position="941"/>
        <end position="951"/>
    </location>
</feature>
<keyword evidence="5" id="KW-0509">mRNA transport</keyword>
<proteinExistence type="inferred from homology"/>
<dbReference type="InterPro" id="IPR036903">
    <property type="entry name" value="Nup98_auto-Pept-S59_dom_sf"/>
</dbReference>
<dbReference type="GO" id="GO:0051028">
    <property type="term" value="P:mRNA transport"/>
    <property type="evidence" value="ECO:0007669"/>
    <property type="project" value="UniProtKB-KW"/>
</dbReference>
<evidence type="ECO:0000259" key="11">
    <source>
        <dbReference type="PROSITE" id="PS51434"/>
    </source>
</evidence>
<feature type="compositionally biased region" description="Low complexity" evidence="10">
    <location>
        <begin position="10"/>
        <end position="21"/>
    </location>
</feature>
<dbReference type="PROSITE" id="PS51434">
    <property type="entry name" value="NUP_C"/>
    <property type="match status" value="1"/>
</dbReference>
<feature type="region of interest" description="Disordered" evidence="10">
    <location>
        <begin position="84"/>
        <end position="116"/>
    </location>
</feature>
<comment type="similarity">
    <text evidence="2">Belongs to the nucleoporin GLFG family.</text>
</comment>
<evidence type="ECO:0000256" key="6">
    <source>
        <dbReference type="ARBA" id="ARBA00022927"/>
    </source>
</evidence>
<comment type="caution">
    <text evidence="12">The sequence shown here is derived from an EMBL/GenBank/DDBJ whole genome shotgun (WGS) entry which is preliminary data.</text>
</comment>
<dbReference type="Pfam" id="PF21240">
    <property type="entry name" value="Nup98_GLEBS"/>
    <property type="match status" value="1"/>
</dbReference>
<gene>
    <name evidence="12" type="ORF">ACHAW5_009610</name>
</gene>
<keyword evidence="9" id="KW-0539">Nucleus</keyword>
<reference evidence="12 13" key="1">
    <citation type="submission" date="2024-10" db="EMBL/GenBank/DDBJ databases">
        <title>Updated reference genomes for cyclostephanoid diatoms.</title>
        <authorList>
            <person name="Roberts W.R."/>
            <person name="Alverson A.J."/>
        </authorList>
    </citation>
    <scope>NUCLEOTIDE SEQUENCE [LARGE SCALE GENOMIC DNA]</scope>
    <source>
        <strain evidence="12 13">AJA276-08</strain>
    </source>
</reference>
<evidence type="ECO:0000256" key="4">
    <source>
        <dbReference type="ARBA" id="ARBA00022813"/>
    </source>
</evidence>
<evidence type="ECO:0000313" key="13">
    <source>
        <dbReference type="Proteomes" id="UP001530315"/>
    </source>
</evidence>
<sequence length="1762" mass="181733">MFGQTPATSPFGAPAAPFGAPAPAPFGGFGQPSSQQAPAAGGFGSSASVGFGGVSSAGGFGQPAVGQASTSLFGAPATTATAGTFGQPSASAPSAFGQPSSTTTTTSIGGFGVPQQGGGGGFGAPVASGGMFGGGGVSAAPAPALFGGGSSTASSAFGAKPAGGGLFGGGAPAPSGGLFGSAPAARGLFGAASPSPPPFGGAAPSALFGSSSSSSAFGAQAAPAFGTAPVGAFGAAPAAGGFGQPQQQGQTGTTVAQYQTTMKQDGTSTIVLQAITAMPQYEQKSFEELRLEDYMAGNKGTQGQAAPAPSAFGGFGAAPTPAFGQPATAPAFGAAPAPSTGGLFGGGAPAPAPTGGLFSSFGSPSPAPAFGQPASAPAFGASAAPPAGGLFGSAPAPALTGGGLFGAAPAPAFGQPSPAPAFGVPAPAAGGLFGSAPAPAFGAAPQPAPSFGAAPAPAFGGGGLFGAPAPAPAAGGLFGSTPAPAAGGLFGSPAPAPSLFGQPAPAPAMGGLFGAPTPAKPGGLGLFGSTPAPATGGLFGQTPAPSTGGLFGHAPAPAPVGLYGYPAVPTVPMPPPPSAEALLAQQLATVENQKKQMELLEAWRGNLPSGSKVVPTSQYDSDSGSDWNGGGVSLATSSSALLSYRAAPRSAAKIRPRGYTPTKQSPAAMLGMKTGSPILSPNRFVGSTTKALFIKPNSLTPKPKTRLLLTNGAFNGSSAGALENGNYESPRAPSFASINGSQTKPTNSVSPQQTPRAAGSPSTPAEDFYRQVVDSARGPSSFSPLQANNPFVPKLTKPGYNVYPSIAELEAMSEADLAAVTGFKVERPQYGSVAWDGAVDVRGVDIDSVVVIERKNVSVYDEAEANGEKPQQGSKLNRPAVITMYDVYPKEGAESSAEAKDKLQRKIEKSTKKMGAELISFDSESGVWTFRVGHFSRYGLDDSDDDSDNDIESTPLLETSDDEQESVIPTNQTNELGGASRMHAPIDEDESTSAHTDNMSSTEISDHSETEDDGYQELNEIVCAAEEAYAMMTEEVLAECEEEVTMFEPMAVEETKILFPDEGADELTLPVTQPLKPAGSIPSTGICNRLAEKCGLNKASSSNVDFGMRMRRSFRVGWRPDGSLIQIKPSSSGAQVLVQSRPDISLSSDNSDKKLSAILSLMQTHKKHCVKATDSEFDAPTFTLPRSIGSGNDALISALEDYSLSSAMCPLSSPTNKIVSNAFSLLVCLYGGDKTLHSTLNQSRRLEAVSTWLKGVVSSDTKRAIAAAQSSSSDVYGSIFAALSGGDVATASSLALDIGCPPFLRYSVGNVAQQWRPTIHPNLHLRIFSLASGRIDTERKIYKSESDSYNIDWRRRFGMYLWSCSHSQDDQASVSSIVKQYSSDVSAGLAPPATPLYCDNSSNATQQCILYQVLNHYEDLNMPLADIIAPSSHSQCKHDFSSSFHLCATLTALSRSKFSHYQEHLVIDSVISQLIGGGYWEWAVYASLCFIGNETVSECSASARLLRAKNIIARFYVPSIDPLAESRRSFLQNIGIPPEWFLEAHAYRCASEGDVFGMLDNLMRFSAIDSMTVLERTVIPHMILEGKESRKQLCQILHSLRSKITDDTADCWNKPNGCGMFYQFLELWIQVEKLSNMHLNQVQTSDVNIDHLLDIAANMETMISMSAANALKKSSIPPTLVRYGFTRTPLGIILVEMDRLLSNLRVQLLAIGNGSHELPARSLDLDCQMSLNCSSQLTFSLSPDGLYGESVIRRLCGFKTMG</sequence>
<feature type="region of interest" description="Disordered" evidence="10">
    <location>
        <begin position="721"/>
        <end position="765"/>
    </location>
</feature>